<proteinExistence type="predicted"/>
<dbReference type="RefSeq" id="WP_381420830.1">
    <property type="nucleotide sequence ID" value="NZ_JBHSDH010000010.1"/>
</dbReference>
<dbReference type="Pfam" id="PF00583">
    <property type="entry name" value="Acetyltransf_1"/>
    <property type="match status" value="1"/>
</dbReference>
<evidence type="ECO:0000256" key="2">
    <source>
        <dbReference type="ARBA" id="ARBA00023315"/>
    </source>
</evidence>
<name>A0ABV8RD14_9SPHN</name>
<protein>
    <submittedName>
        <fullName evidence="4">GNAT family N-acetyltransferase</fullName>
        <ecNumber evidence="4">2.3.-.-</ecNumber>
    </submittedName>
</protein>
<dbReference type="Gene3D" id="3.40.630.30">
    <property type="match status" value="1"/>
</dbReference>
<keyword evidence="2 4" id="KW-0012">Acyltransferase</keyword>
<keyword evidence="5" id="KW-1185">Reference proteome</keyword>
<dbReference type="PROSITE" id="PS51186">
    <property type="entry name" value="GNAT"/>
    <property type="match status" value="1"/>
</dbReference>
<dbReference type="InterPro" id="IPR000182">
    <property type="entry name" value="GNAT_dom"/>
</dbReference>
<evidence type="ECO:0000259" key="3">
    <source>
        <dbReference type="PROSITE" id="PS51186"/>
    </source>
</evidence>
<sequence length="164" mass="17925">MANLNIRGAQAKDAARCAEIYAPFVTDNWISFEIDPPNEAEMARRILAYGTSHAWLVADMGGAIAGYAYGSPHREREAYATSADLAICVDAAYARQGIGRKLYTALFAKLKARHIHAVFAGIALPNAASIALHKAAGFSPVGVYREVGWKMDGWRDVSKWQRLL</sequence>
<reference evidence="5" key="1">
    <citation type="journal article" date="2019" name="Int. J. Syst. Evol. Microbiol.">
        <title>The Global Catalogue of Microorganisms (GCM) 10K type strain sequencing project: providing services to taxonomists for standard genome sequencing and annotation.</title>
        <authorList>
            <consortium name="The Broad Institute Genomics Platform"/>
            <consortium name="The Broad Institute Genome Sequencing Center for Infectious Disease"/>
            <person name="Wu L."/>
            <person name="Ma J."/>
        </authorList>
    </citation>
    <scope>NUCLEOTIDE SEQUENCE [LARGE SCALE GENOMIC DNA]</scope>
    <source>
        <strain evidence="5">CECT 8531</strain>
    </source>
</reference>
<dbReference type="PANTHER" id="PTHR43072">
    <property type="entry name" value="N-ACETYLTRANSFERASE"/>
    <property type="match status" value="1"/>
</dbReference>
<gene>
    <name evidence="4" type="ORF">ACFOWX_02180</name>
</gene>
<comment type="caution">
    <text evidence="4">The sequence shown here is derived from an EMBL/GenBank/DDBJ whole genome shotgun (WGS) entry which is preliminary data.</text>
</comment>
<dbReference type="InterPro" id="IPR016181">
    <property type="entry name" value="Acyl_CoA_acyltransferase"/>
</dbReference>
<dbReference type="Proteomes" id="UP001595887">
    <property type="component" value="Unassembled WGS sequence"/>
</dbReference>
<dbReference type="EC" id="2.3.-.-" evidence="4"/>
<dbReference type="GO" id="GO:0016746">
    <property type="term" value="F:acyltransferase activity"/>
    <property type="evidence" value="ECO:0007669"/>
    <property type="project" value="UniProtKB-KW"/>
</dbReference>
<dbReference type="PANTHER" id="PTHR43072:SF23">
    <property type="entry name" value="UPF0039 PROTEIN C11D3.02C"/>
    <property type="match status" value="1"/>
</dbReference>
<evidence type="ECO:0000256" key="1">
    <source>
        <dbReference type="ARBA" id="ARBA00022679"/>
    </source>
</evidence>
<dbReference type="SUPFAM" id="SSF55729">
    <property type="entry name" value="Acyl-CoA N-acyltransferases (Nat)"/>
    <property type="match status" value="1"/>
</dbReference>
<evidence type="ECO:0000313" key="4">
    <source>
        <dbReference type="EMBL" id="MFC4291216.1"/>
    </source>
</evidence>
<keyword evidence="1 4" id="KW-0808">Transferase</keyword>
<dbReference type="CDD" id="cd04301">
    <property type="entry name" value="NAT_SF"/>
    <property type="match status" value="1"/>
</dbReference>
<dbReference type="EMBL" id="JBHSDH010000010">
    <property type="protein sequence ID" value="MFC4291216.1"/>
    <property type="molecule type" value="Genomic_DNA"/>
</dbReference>
<accession>A0ABV8RD14</accession>
<organism evidence="4 5">
    <name type="scientific">Sphingorhabdus arenilitoris</name>
    <dbReference type="NCBI Taxonomy" id="1490041"/>
    <lineage>
        <taxon>Bacteria</taxon>
        <taxon>Pseudomonadati</taxon>
        <taxon>Pseudomonadota</taxon>
        <taxon>Alphaproteobacteria</taxon>
        <taxon>Sphingomonadales</taxon>
        <taxon>Sphingomonadaceae</taxon>
        <taxon>Sphingorhabdus</taxon>
    </lineage>
</organism>
<evidence type="ECO:0000313" key="5">
    <source>
        <dbReference type="Proteomes" id="UP001595887"/>
    </source>
</evidence>
<feature type="domain" description="N-acetyltransferase" evidence="3">
    <location>
        <begin position="4"/>
        <end position="164"/>
    </location>
</feature>